<organism evidence="2 3">
    <name type="scientific">Rhizophagus irregularis (strain DAOM 197198w)</name>
    <name type="common">Glomus intraradices</name>
    <dbReference type="NCBI Taxonomy" id="1432141"/>
    <lineage>
        <taxon>Eukaryota</taxon>
        <taxon>Fungi</taxon>
        <taxon>Fungi incertae sedis</taxon>
        <taxon>Mucoromycota</taxon>
        <taxon>Glomeromycotina</taxon>
        <taxon>Glomeromycetes</taxon>
        <taxon>Glomerales</taxon>
        <taxon>Glomeraceae</taxon>
        <taxon>Rhizophagus</taxon>
    </lineage>
</organism>
<dbReference type="OrthoDB" id="10392612at2759"/>
<keyword evidence="3" id="KW-1185">Reference proteome</keyword>
<dbReference type="InterPro" id="IPR000719">
    <property type="entry name" value="Prot_kinase_dom"/>
</dbReference>
<dbReference type="HOGENOM" id="CLU_874781_0_0_1"/>
<dbReference type="SUPFAM" id="SSF56112">
    <property type="entry name" value="Protein kinase-like (PK-like)"/>
    <property type="match status" value="1"/>
</dbReference>
<dbReference type="GO" id="GO:0005524">
    <property type="term" value="F:ATP binding"/>
    <property type="evidence" value="ECO:0007669"/>
    <property type="project" value="InterPro"/>
</dbReference>
<dbReference type="Gene3D" id="1.10.510.10">
    <property type="entry name" value="Transferase(Phosphotransferase) domain 1"/>
    <property type="match status" value="1"/>
</dbReference>
<dbReference type="GO" id="GO:0004672">
    <property type="term" value="F:protein kinase activity"/>
    <property type="evidence" value="ECO:0007669"/>
    <property type="project" value="InterPro"/>
</dbReference>
<protein>
    <recommendedName>
        <fullName evidence="1">Protein kinase domain-containing protein</fullName>
    </recommendedName>
</protein>
<feature type="domain" description="Protein kinase" evidence="1">
    <location>
        <begin position="1"/>
        <end position="89"/>
    </location>
</feature>
<dbReference type="InterPro" id="IPR011009">
    <property type="entry name" value="Kinase-like_dom_sf"/>
</dbReference>
<evidence type="ECO:0000259" key="1">
    <source>
        <dbReference type="PROSITE" id="PS50011"/>
    </source>
</evidence>
<dbReference type="GO" id="GO:0005634">
    <property type="term" value="C:nucleus"/>
    <property type="evidence" value="ECO:0007669"/>
    <property type="project" value="TreeGrafter"/>
</dbReference>
<dbReference type="EMBL" id="JEMT01009202">
    <property type="protein sequence ID" value="EXX78351.1"/>
    <property type="molecule type" value="Genomic_DNA"/>
</dbReference>
<reference evidence="2 3" key="1">
    <citation type="submission" date="2014-02" db="EMBL/GenBank/DDBJ databases">
        <title>Single nucleus genome sequencing reveals high similarity among nuclei of an endomycorrhizal fungus.</title>
        <authorList>
            <person name="Lin K."/>
            <person name="Geurts R."/>
            <person name="Zhang Z."/>
            <person name="Limpens E."/>
            <person name="Saunders D.G."/>
            <person name="Mu D."/>
            <person name="Pang E."/>
            <person name="Cao H."/>
            <person name="Cha H."/>
            <person name="Lin T."/>
            <person name="Zhou Q."/>
            <person name="Shang Y."/>
            <person name="Li Y."/>
            <person name="Ivanov S."/>
            <person name="Sharma T."/>
            <person name="Velzen R.V."/>
            <person name="Ruijter N.D."/>
            <person name="Aanen D.K."/>
            <person name="Win J."/>
            <person name="Kamoun S."/>
            <person name="Bisseling T."/>
            <person name="Huang S."/>
        </authorList>
    </citation>
    <scope>NUCLEOTIDE SEQUENCE [LARGE SCALE GENOMIC DNA]</scope>
    <source>
        <strain evidence="3">DAOM197198w</strain>
    </source>
</reference>
<dbReference type="PROSITE" id="PS50011">
    <property type="entry name" value="PROTEIN_KINASE_DOM"/>
    <property type="match status" value="1"/>
</dbReference>
<accession>A0A015M043</accession>
<dbReference type="Pfam" id="PF00069">
    <property type="entry name" value="Pkinase"/>
    <property type="match status" value="1"/>
</dbReference>
<gene>
    <name evidence="2" type="ORF">RirG_015740</name>
</gene>
<name>A0A015M043_RHIIW</name>
<dbReference type="AlphaFoldDB" id="A0A015M043"/>
<dbReference type="Proteomes" id="UP000022910">
    <property type="component" value="Unassembled WGS sequence"/>
</dbReference>
<comment type="caution">
    <text evidence="2">The sequence shown here is derived from an EMBL/GenBank/DDBJ whole genome shotgun (WGS) entry which is preliminary data.</text>
</comment>
<evidence type="ECO:0000313" key="3">
    <source>
        <dbReference type="Proteomes" id="UP000022910"/>
    </source>
</evidence>
<sequence length="318" mass="36054">MWSLGMVLYYLCYSRLPYYQVDDVDLLKQEILHFKSVSFPENNNFFTSSSRKIPQQLRNLIKRLLSWNKKSRPSCDEILKSVEDIRPTFAKNVYNETPVSLPNEEYVTSSSSAPISTNNSTTTTRMTSSKVGLNTHHIISESVISSDVSSSESIESIGNNDETTNLRKRKKVAEKVHIARESEGSSTSGIEDVEQISSIFKNGQIHDNQAAIVRAIPPRDSLYHVTYYLELISSRIFEGGWWKFLKLIIVIIKIATCVTPCSPYSPTPWVLYPVIIFAIIDLYTKRVTFSFALFLLHVTWISIFKIGGNLCKVGSKGF</sequence>
<dbReference type="STRING" id="1432141.A0A015M043"/>
<proteinExistence type="predicted"/>
<evidence type="ECO:0000313" key="2">
    <source>
        <dbReference type="EMBL" id="EXX78351.1"/>
    </source>
</evidence>
<dbReference type="PANTHER" id="PTHR24345">
    <property type="entry name" value="SERINE/THREONINE-PROTEIN KINASE PLK"/>
    <property type="match status" value="1"/>
</dbReference>